<dbReference type="PIRSF" id="PIRSF003085">
    <property type="entry name" value="CMAS"/>
    <property type="match status" value="1"/>
</dbReference>
<dbReference type="Pfam" id="PF02353">
    <property type="entry name" value="CMAS"/>
    <property type="match status" value="1"/>
</dbReference>
<dbReference type="Proteomes" id="UP001367030">
    <property type="component" value="Unassembled WGS sequence"/>
</dbReference>
<dbReference type="InterPro" id="IPR050723">
    <property type="entry name" value="CFA/CMAS"/>
</dbReference>
<evidence type="ECO:0000313" key="7">
    <source>
        <dbReference type="Proteomes" id="UP001367030"/>
    </source>
</evidence>
<dbReference type="CDD" id="cd02440">
    <property type="entry name" value="AdoMet_MTases"/>
    <property type="match status" value="1"/>
</dbReference>
<organism evidence="6 7">
    <name type="scientific">Variovorax robiniae</name>
    <dbReference type="NCBI Taxonomy" id="1836199"/>
    <lineage>
        <taxon>Bacteria</taxon>
        <taxon>Pseudomonadati</taxon>
        <taxon>Pseudomonadota</taxon>
        <taxon>Betaproteobacteria</taxon>
        <taxon>Burkholderiales</taxon>
        <taxon>Comamonadaceae</taxon>
        <taxon>Variovorax</taxon>
    </lineage>
</organism>
<evidence type="ECO:0000256" key="1">
    <source>
        <dbReference type="ARBA" id="ARBA00010815"/>
    </source>
</evidence>
<keyword evidence="4" id="KW-0949">S-adenosyl-L-methionine</keyword>
<evidence type="ECO:0000256" key="2">
    <source>
        <dbReference type="ARBA" id="ARBA00022603"/>
    </source>
</evidence>
<reference evidence="6 7" key="1">
    <citation type="submission" date="2024-03" db="EMBL/GenBank/DDBJ databases">
        <title>Novel species of the genus Variovorax.</title>
        <authorList>
            <person name="Liu Q."/>
            <person name="Xin Y.-H."/>
        </authorList>
    </citation>
    <scope>NUCLEOTIDE SEQUENCE [LARGE SCALE GENOMIC DNA]</scope>
    <source>
        <strain evidence="6 7">KACC 18901</strain>
    </source>
</reference>
<dbReference type="PANTHER" id="PTHR43667">
    <property type="entry name" value="CYCLOPROPANE-FATTY-ACYL-PHOSPHOLIPID SYNTHASE"/>
    <property type="match status" value="1"/>
</dbReference>
<keyword evidence="2 6" id="KW-0489">Methyltransferase</keyword>
<proteinExistence type="inferred from homology"/>
<dbReference type="RefSeq" id="WP_340333799.1">
    <property type="nucleotide sequence ID" value="NZ_JBBKZS010000001.1"/>
</dbReference>
<dbReference type="SUPFAM" id="SSF53335">
    <property type="entry name" value="S-adenosyl-L-methionine-dependent methyltransferases"/>
    <property type="match status" value="1"/>
</dbReference>
<gene>
    <name evidence="6" type="ORF">WKW79_04035</name>
</gene>
<keyword evidence="3 6" id="KW-0808">Transferase</keyword>
<name>A0ABU8X1Q7_9BURK</name>
<evidence type="ECO:0000256" key="5">
    <source>
        <dbReference type="ARBA" id="ARBA00023098"/>
    </source>
</evidence>
<evidence type="ECO:0000256" key="4">
    <source>
        <dbReference type="ARBA" id="ARBA00022691"/>
    </source>
</evidence>
<dbReference type="GO" id="GO:0008168">
    <property type="term" value="F:methyltransferase activity"/>
    <property type="evidence" value="ECO:0007669"/>
    <property type="project" value="UniProtKB-KW"/>
</dbReference>
<dbReference type="InterPro" id="IPR029063">
    <property type="entry name" value="SAM-dependent_MTases_sf"/>
</dbReference>
<protein>
    <submittedName>
        <fullName evidence="6">Cyclopropane-fatty-acyl-phospholipid synthase family protein</fullName>
        <ecNumber evidence="6">2.1.1.-</ecNumber>
    </submittedName>
</protein>
<accession>A0ABU8X1Q7</accession>
<dbReference type="EMBL" id="JBBKZS010000001">
    <property type="protein sequence ID" value="MEJ8853722.1"/>
    <property type="molecule type" value="Genomic_DNA"/>
</dbReference>
<dbReference type="EC" id="2.1.1.-" evidence="6"/>
<dbReference type="GO" id="GO:0032259">
    <property type="term" value="P:methylation"/>
    <property type="evidence" value="ECO:0007669"/>
    <property type="project" value="UniProtKB-KW"/>
</dbReference>
<evidence type="ECO:0000256" key="3">
    <source>
        <dbReference type="ARBA" id="ARBA00022679"/>
    </source>
</evidence>
<evidence type="ECO:0000313" key="6">
    <source>
        <dbReference type="EMBL" id="MEJ8853722.1"/>
    </source>
</evidence>
<dbReference type="PANTHER" id="PTHR43667:SF2">
    <property type="entry name" value="FATTY ACID C-METHYL TRANSFERASE"/>
    <property type="match status" value="1"/>
</dbReference>
<keyword evidence="7" id="KW-1185">Reference proteome</keyword>
<keyword evidence="5" id="KW-0443">Lipid metabolism</keyword>
<sequence>MNTPVTSPANLPSRRPGSIAPLRRLLARLLRKVTHGALSVVLPDGQTVEAHGTMAGPHVSIHLHRWRPMLRLLLRGDLGFAESYRDGDWSTPDLAALLLFGLRNESSWGRTLDASLPFGWLGRLFHLARTNTRRGSRDNIAFHYDMGNDFYAQWLDSELIYSSGIYASGQETLAQAQTAKLDRIMALLDLKDGDKVLEIGCGWGALAMAMARTHGAEVTGLTLSREQLTHARQRVEAQGLQGRIDLRLQDYRDVEGQYEHIVSIEMLEAVGERYWPVYFDTLRKRLRPGGKAVLQVITISDEGFEHYRRNTDFIQRFIFPGGMLPSVSAMREQARRAGLQLEHTDSFGPSYAATLVEWRKRFMQAWPTIAGQGFDASFRRLWEYYLCYCEAGFRSGRVDVGLFTLSHSNEA</sequence>
<dbReference type="Gene3D" id="3.40.50.150">
    <property type="entry name" value="Vaccinia Virus protein VP39"/>
    <property type="match status" value="1"/>
</dbReference>
<comment type="caution">
    <text evidence="6">The sequence shown here is derived from an EMBL/GenBank/DDBJ whole genome shotgun (WGS) entry which is preliminary data.</text>
</comment>
<comment type="similarity">
    <text evidence="1">Belongs to the CFA/CMAS family.</text>
</comment>
<dbReference type="InterPro" id="IPR003333">
    <property type="entry name" value="CMAS"/>
</dbReference>